<dbReference type="InterPro" id="IPR011050">
    <property type="entry name" value="Pectin_lyase_fold/virulence"/>
</dbReference>
<organism evidence="8 9">
    <name type="scientific">Actinobacillus porcitonsillarum</name>
    <dbReference type="NCBI Taxonomy" id="189834"/>
    <lineage>
        <taxon>Bacteria</taxon>
        <taxon>Pseudomonadati</taxon>
        <taxon>Pseudomonadota</taxon>
        <taxon>Gammaproteobacteria</taxon>
        <taxon>Pasteurellales</taxon>
        <taxon>Pasteurellaceae</taxon>
        <taxon>Actinobacillus</taxon>
    </lineage>
</organism>
<dbReference type="InterPro" id="IPR034061">
    <property type="entry name" value="Peptidases_S8_Autotransporter"/>
</dbReference>
<evidence type="ECO:0000259" key="7">
    <source>
        <dbReference type="PROSITE" id="PS51208"/>
    </source>
</evidence>
<keyword evidence="3" id="KW-0378">Hydrolase</keyword>
<evidence type="ECO:0000313" key="9">
    <source>
        <dbReference type="Proteomes" id="UP000244920"/>
    </source>
</evidence>
<gene>
    <name evidence="8" type="ORF">DDU33_08295</name>
</gene>
<name>A0A2U8FLX2_9PAST</name>
<protein>
    <submittedName>
        <fullName evidence="8">Ribosome-binding factor A</fullName>
    </submittedName>
</protein>
<dbReference type="NCBIfam" id="TIGR02601">
    <property type="entry name" value="autotrns_rpt"/>
    <property type="match status" value="1"/>
</dbReference>
<feature type="chain" id="PRO_5016138973" evidence="6">
    <location>
        <begin position="20"/>
        <end position="1184"/>
    </location>
</feature>
<dbReference type="PROSITE" id="PS51257">
    <property type="entry name" value="PROKAR_LIPOPROTEIN"/>
    <property type="match status" value="1"/>
</dbReference>
<dbReference type="CDD" id="cd04848">
    <property type="entry name" value="Peptidases_S8_Autotransporter_serine_protease_like"/>
    <property type="match status" value="1"/>
</dbReference>
<evidence type="ECO:0000256" key="1">
    <source>
        <dbReference type="ARBA" id="ARBA00022670"/>
    </source>
</evidence>
<dbReference type="GO" id="GO:0006508">
    <property type="term" value="P:proteolysis"/>
    <property type="evidence" value="ECO:0007669"/>
    <property type="project" value="UniProtKB-KW"/>
</dbReference>
<feature type="compositionally biased region" description="Basic and acidic residues" evidence="5">
    <location>
        <begin position="114"/>
        <end position="126"/>
    </location>
</feature>
<evidence type="ECO:0000256" key="5">
    <source>
        <dbReference type="SAM" id="MobiDB-lite"/>
    </source>
</evidence>
<evidence type="ECO:0000256" key="6">
    <source>
        <dbReference type="SAM" id="SignalP"/>
    </source>
</evidence>
<evidence type="ECO:0000313" key="8">
    <source>
        <dbReference type="EMBL" id="AWI51476.1"/>
    </source>
</evidence>
<dbReference type="PROSITE" id="PS51208">
    <property type="entry name" value="AUTOTRANSPORTER"/>
    <property type="match status" value="1"/>
</dbReference>
<feature type="compositionally biased region" description="Basic and acidic residues" evidence="5">
    <location>
        <begin position="202"/>
        <end position="227"/>
    </location>
</feature>
<dbReference type="PROSITE" id="PS00138">
    <property type="entry name" value="SUBTILASE_SER"/>
    <property type="match status" value="1"/>
</dbReference>
<dbReference type="SUPFAM" id="SSF51126">
    <property type="entry name" value="Pectin lyase-like"/>
    <property type="match status" value="1"/>
</dbReference>
<sequence>MKKALRYSEAALVSLLATACSGGGSGSPSHVEPSNNDSKNIASSDVTIIESTDTTMETSVPVTTIYHNSVIELTEKVASLPVPPTQEDAFRTDVSNTSNEEKVGDTPHVSTEPTKQEEHSLEESSPKPDVPSVSDKEKIEEVSSEPEKTVTVNEEKIEEGTSASVDTTEREDVSVEESILEGEVTKPIFEESSPKPDVPSVSDKEKIEEVSSEPEKTVTVKEDKIEEGTSASVDTTEQDVKENEAIEENTINPIDEKTEENVSSITPPQENERGSLVTKHVYPTGEYRPKDPSRIFDEADRYSSQNGLIEKLQHQNNSVVNEHNQVHNIGVIDVDFSSSNDTGDAFLFTNGKNRLLLNQGSPRVEKGNKHSHGTMAAGVIALNNKNAYIYGYTADSNGMVSASNQYYDAAYERGIRIFNNSYGNTPWEERVKEKGWETLANHNIYLELAKWAAKDSIFVWAAGNEGNIHRYTGRYKHATTESHVPVLNDNARKGWITVAAVNWQETALMDYSSQIGDVAQNWGIAAQGNWDLFNHTVFPQGTSFAAPAVTAAVANVWDKFPWMSNHLVTQTILSTANKLGSKDVTTGPNKQIGWGVLNVERALKGPARFDKRLLVEEEKDFVIADFDYHQYADKDRLTWHNDIVGDAGFKKRGTGILYFGGKNSYTGDTVIEGGTLAISNDLTHSAVTIEKNGSLLVKNEVKNVSIGNSVSNKGSLDIYGQGATIQKDYIAERDSRTVIDIHTALLDIKGTADMNNSRILADIENVDRVPTQTENVRTILKAGNLINYNNFYTVSDRIAPYILVSKVEKQENEVKATYKRNQTANVLRSAVAVSRSAENVGANLDKVLDEVATKPNSAIQSDSVSIINAKPMSVARTVESLSAEIYSSSPNMMLNANRIFSQNVAERSLQSLQDEKSDVYAITSRQSYRISQEGYASADVDGNQSYVGADKQTGPLLLGAAAYLSRQKADFERSVGSSKLHQQGGMIYAVYQLDNHYLLAQTGIAEAKNEIKRSILLPNETRRVETDVKSRLYHFYTELGHRIKFKQSEVSPFMGYQFDSIYQKAFNEGRNFGIQANRTHYNLNSYLLGVRAIMKFGDVSVNTSLSHRMTSKAEGAFGFNARYIGAESDIYLQGISPAKYVTAAKLGLNYQMSEAFNWFGEYAIARQKGGERWHNISVGMKYRF</sequence>
<dbReference type="AlphaFoldDB" id="A0A2U8FLX2"/>
<evidence type="ECO:0000256" key="4">
    <source>
        <dbReference type="ARBA" id="ARBA00022825"/>
    </source>
</evidence>
<dbReference type="SMART" id="SM00869">
    <property type="entry name" value="Autotransporter"/>
    <property type="match status" value="1"/>
</dbReference>
<dbReference type="InterPro" id="IPR036852">
    <property type="entry name" value="Peptidase_S8/S53_dom_sf"/>
</dbReference>
<dbReference type="InterPro" id="IPR023828">
    <property type="entry name" value="Peptidase_S8_Ser-AS"/>
</dbReference>
<dbReference type="InterPro" id="IPR036709">
    <property type="entry name" value="Autotransporte_beta_dom_sf"/>
</dbReference>
<dbReference type="InterPro" id="IPR013425">
    <property type="entry name" value="Autotrns_rpt"/>
</dbReference>
<feature type="region of interest" description="Disordered" evidence="5">
    <location>
        <begin position="21"/>
        <end position="43"/>
    </location>
</feature>
<dbReference type="SUPFAM" id="SSF103515">
    <property type="entry name" value="Autotransporter"/>
    <property type="match status" value="1"/>
</dbReference>
<dbReference type="EMBL" id="CP029206">
    <property type="protein sequence ID" value="AWI51476.1"/>
    <property type="molecule type" value="Genomic_DNA"/>
</dbReference>
<dbReference type="Gene3D" id="2.40.128.130">
    <property type="entry name" value="Autotransporter beta-domain"/>
    <property type="match status" value="1"/>
</dbReference>
<dbReference type="Pfam" id="PF03797">
    <property type="entry name" value="Autotransporter"/>
    <property type="match status" value="1"/>
</dbReference>
<dbReference type="Pfam" id="PF00082">
    <property type="entry name" value="Peptidase_S8"/>
    <property type="match status" value="1"/>
</dbReference>
<dbReference type="Gene3D" id="3.40.50.200">
    <property type="entry name" value="Peptidase S8/S53 domain"/>
    <property type="match status" value="1"/>
</dbReference>
<feature type="compositionally biased region" description="Basic and acidic residues" evidence="5">
    <location>
        <begin position="134"/>
        <end position="159"/>
    </location>
</feature>
<feature type="compositionally biased region" description="Polar residues" evidence="5">
    <location>
        <begin position="32"/>
        <end position="43"/>
    </location>
</feature>
<keyword evidence="1" id="KW-0645">Protease</keyword>
<dbReference type="RefSeq" id="WP_108924666.1">
    <property type="nucleotide sequence ID" value="NZ_CP029206.1"/>
</dbReference>
<feature type="signal peptide" evidence="6">
    <location>
        <begin position="1"/>
        <end position="19"/>
    </location>
</feature>
<keyword evidence="2 6" id="KW-0732">Signal</keyword>
<keyword evidence="4" id="KW-0720">Serine protease</keyword>
<accession>A0A2U8FLX2</accession>
<feature type="domain" description="Autotransporter" evidence="7">
    <location>
        <begin position="912"/>
        <end position="1184"/>
    </location>
</feature>
<dbReference type="SUPFAM" id="SSF52743">
    <property type="entry name" value="Subtilisin-like"/>
    <property type="match status" value="1"/>
</dbReference>
<evidence type="ECO:0000256" key="3">
    <source>
        <dbReference type="ARBA" id="ARBA00022801"/>
    </source>
</evidence>
<proteinExistence type="predicted"/>
<feature type="region of interest" description="Disordered" evidence="5">
    <location>
        <begin position="82"/>
        <end position="294"/>
    </location>
</feature>
<dbReference type="GO" id="GO:0004252">
    <property type="term" value="F:serine-type endopeptidase activity"/>
    <property type="evidence" value="ECO:0007669"/>
    <property type="project" value="InterPro"/>
</dbReference>
<dbReference type="KEGG" id="apor:DDU33_08295"/>
<keyword evidence="9" id="KW-1185">Reference proteome</keyword>
<evidence type="ECO:0000256" key="2">
    <source>
        <dbReference type="ARBA" id="ARBA00022729"/>
    </source>
</evidence>
<dbReference type="Pfam" id="PF12951">
    <property type="entry name" value="PATR"/>
    <property type="match status" value="1"/>
</dbReference>
<dbReference type="Proteomes" id="UP000244920">
    <property type="component" value="Chromosome"/>
</dbReference>
<dbReference type="InterPro" id="IPR000209">
    <property type="entry name" value="Peptidase_S8/S53_dom"/>
</dbReference>
<dbReference type="InterPro" id="IPR005546">
    <property type="entry name" value="Autotransporte_beta"/>
</dbReference>
<reference evidence="9" key="1">
    <citation type="submission" date="2018-05" db="EMBL/GenBank/DDBJ databases">
        <title>Complete genome sequence of Actinobacillus porcitonsillarum reference strain 9953L55 (CCUG 46996).</title>
        <authorList>
            <person name="Dona V."/>
            <person name="Perreten V."/>
        </authorList>
    </citation>
    <scope>NUCLEOTIDE SEQUENCE [LARGE SCALE GENOMIC DNA]</scope>
    <source>
        <strain evidence="9">9953L55</strain>
    </source>
</reference>